<organism evidence="1 2">
    <name type="scientific">Qipengyuania citrea LAMA 915</name>
    <dbReference type="NCBI Taxonomy" id="1306953"/>
    <lineage>
        <taxon>Bacteria</taxon>
        <taxon>Pseudomonadati</taxon>
        <taxon>Pseudomonadota</taxon>
        <taxon>Alphaproteobacteria</taxon>
        <taxon>Sphingomonadales</taxon>
        <taxon>Erythrobacteraceae</taxon>
        <taxon>Qipengyuania</taxon>
    </lineage>
</organism>
<reference evidence="1" key="1">
    <citation type="submission" date="2015-02" db="EMBL/GenBank/DDBJ databases">
        <authorList>
            <person name="Chooi Y.-H."/>
        </authorList>
    </citation>
    <scope>NUCLEOTIDE SEQUENCE [LARGE SCALE GENOMIC DNA]</scope>
    <source>
        <strain evidence="1">LAMA 915</strain>
    </source>
</reference>
<dbReference type="PANTHER" id="PTHR30619">
    <property type="entry name" value="DNA INTERNALIZATION/COMPETENCE PROTEIN COMEC/REC2"/>
    <property type="match status" value="1"/>
</dbReference>
<dbReference type="STRING" id="1306953.J121_2838"/>
<proteinExistence type="predicted"/>
<dbReference type="InterPro" id="IPR052159">
    <property type="entry name" value="Competence_DNA_uptake"/>
</dbReference>
<dbReference type="Gene3D" id="3.60.15.10">
    <property type="entry name" value="Ribonuclease Z/Hydroxyacylglutathione hydrolase-like"/>
    <property type="match status" value="1"/>
</dbReference>
<evidence type="ECO:0000313" key="2">
    <source>
        <dbReference type="Proteomes" id="UP000037446"/>
    </source>
</evidence>
<dbReference type="InterPro" id="IPR036866">
    <property type="entry name" value="RibonucZ/Hydroxyglut_hydro"/>
</dbReference>
<dbReference type="SUPFAM" id="SSF56281">
    <property type="entry name" value="Metallo-hydrolase/oxidoreductase"/>
    <property type="match status" value="1"/>
</dbReference>
<comment type="caution">
    <text evidence="1">The sequence shown here is derived from an EMBL/GenBank/DDBJ whole genome shotgun (WGS) entry which is preliminary data.</text>
</comment>
<gene>
    <name evidence="1" type="ORF">J121_2838</name>
</gene>
<evidence type="ECO:0000313" key="1">
    <source>
        <dbReference type="EMBL" id="KNH02904.1"/>
    </source>
</evidence>
<dbReference type="PANTHER" id="PTHR30619:SF1">
    <property type="entry name" value="RECOMBINATION PROTEIN 2"/>
    <property type="match status" value="1"/>
</dbReference>
<dbReference type="AlphaFoldDB" id="A0A0L1KGB1"/>
<dbReference type="Proteomes" id="UP000037446">
    <property type="component" value="Unassembled WGS sequence"/>
</dbReference>
<dbReference type="EMBL" id="JYNE01000019">
    <property type="protein sequence ID" value="KNH02904.1"/>
    <property type="molecule type" value="Genomic_DNA"/>
</dbReference>
<dbReference type="PATRIC" id="fig|1306953.7.peg.2930"/>
<name>A0A0L1KGB1_9SPHN</name>
<accession>A0A0L1KGB1</accession>
<sequence>MKLEVVPAMKGDCLLLHHGTADDPKLVLIDGGPGGVYAKSLKPRLDRIREERISGGHIGESDPLHIDLVIVSHVDDDHINGIIALFEDIADAAPFSVGRLWHNSFDSLLDATGTPVAALTDPGDTVITAGLVEMDKAVAPDAHDDLAMVLASIPQGHTLLGLAKKLSIPVNPEFEGKAIEAHDGKAMSMDGLQCTFLGPMREELEDLRKEFAKWLAKKKAGDGTADALLASLTDSSVPNLSSLVMLVEDGDESLLLTGDARGDKMVTAAKALKQLNANGELPVDTFKVPHHGSDRNNDKATFETFPAQRYVFSGDGKHGNPERETFEELARARDGVRITVELTYPPHEIDAERAAEWKKKRKRNDQLPEFDQSLHGIEPVLAANSHFTLKHP</sequence>
<dbReference type="RefSeq" id="WP_050599762.1">
    <property type="nucleotide sequence ID" value="NZ_JYNE01000019.1"/>
</dbReference>
<protein>
    <submittedName>
        <fullName evidence="1">Metallo-beta-lactamase family protein</fullName>
    </submittedName>
</protein>